<dbReference type="InterPro" id="IPR001538">
    <property type="entry name" value="Man6P_isomerase-2_C"/>
</dbReference>
<gene>
    <name evidence="3" type="ORF">DET56_101427</name>
</gene>
<keyword evidence="3" id="KW-0548">Nucleotidyltransferase</keyword>
<name>A0A855Y1P4_9BACL</name>
<dbReference type="Gene3D" id="3.90.550.10">
    <property type="entry name" value="Spore Coat Polysaccharide Biosynthesis Protein SpsA, Chain A"/>
    <property type="match status" value="1"/>
</dbReference>
<protein>
    <submittedName>
        <fullName evidence="3">Mannose-1-phosphate guanylyltransferase</fullName>
    </submittedName>
</protein>
<dbReference type="Pfam" id="PF00483">
    <property type="entry name" value="NTP_transferase"/>
    <property type="match status" value="1"/>
</dbReference>
<keyword evidence="3" id="KW-0808">Transferase</keyword>
<reference evidence="3 4" key="1">
    <citation type="submission" date="2018-05" db="EMBL/GenBank/DDBJ databases">
        <title>Freshwater and sediment microbial communities from various areas in North America, analyzing microbe dynamics in response to fracking.</title>
        <authorList>
            <person name="Lamendella R."/>
        </authorList>
    </citation>
    <scope>NUCLEOTIDE SEQUENCE [LARGE SCALE GENOMIC DNA]</scope>
    <source>
        <strain evidence="3 4">DB-3</strain>
    </source>
</reference>
<dbReference type="SUPFAM" id="SSF51182">
    <property type="entry name" value="RmlC-like cupins"/>
    <property type="match status" value="1"/>
</dbReference>
<dbReference type="EMBL" id="QGTZ01000001">
    <property type="protein sequence ID" value="PWW45226.1"/>
    <property type="molecule type" value="Genomic_DNA"/>
</dbReference>
<dbReference type="GO" id="GO:0009298">
    <property type="term" value="P:GDP-mannose biosynthetic process"/>
    <property type="evidence" value="ECO:0007669"/>
    <property type="project" value="TreeGrafter"/>
</dbReference>
<dbReference type="Gene3D" id="2.60.120.10">
    <property type="entry name" value="Jelly Rolls"/>
    <property type="match status" value="1"/>
</dbReference>
<dbReference type="RefSeq" id="WP_109998041.1">
    <property type="nucleotide sequence ID" value="NZ_QGTZ01000001.1"/>
</dbReference>
<dbReference type="InterPro" id="IPR014710">
    <property type="entry name" value="RmlC-like_jellyroll"/>
</dbReference>
<dbReference type="InterPro" id="IPR005835">
    <property type="entry name" value="NTP_transferase_dom"/>
</dbReference>
<dbReference type="Proteomes" id="UP000247078">
    <property type="component" value="Unassembled WGS sequence"/>
</dbReference>
<dbReference type="InterPro" id="IPR029044">
    <property type="entry name" value="Nucleotide-diphossugar_trans"/>
</dbReference>
<dbReference type="GO" id="GO:0005976">
    <property type="term" value="P:polysaccharide metabolic process"/>
    <property type="evidence" value="ECO:0007669"/>
    <property type="project" value="InterPro"/>
</dbReference>
<evidence type="ECO:0000313" key="3">
    <source>
        <dbReference type="EMBL" id="PWW45226.1"/>
    </source>
</evidence>
<organism evidence="3 4">
    <name type="scientific">Paenibacillus pabuli</name>
    <dbReference type="NCBI Taxonomy" id="1472"/>
    <lineage>
        <taxon>Bacteria</taxon>
        <taxon>Bacillati</taxon>
        <taxon>Bacillota</taxon>
        <taxon>Bacilli</taxon>
        <taxon>Bacillales</taxon>
        <taxon>Paenibacillaceae</taxon>
        <taxon>Paenibacillus</taxon>
    </lineage>
</organism>
<proteinExistence type="predicted"/>
<evidence type="ECO:0000259" key="1">
    <source>
        <dbReference type="Pfam" id="PF00483"/>
    </source>
</evidence>
<dbReference type="InterPro" id="IPR011051">
    <property type="entry name" value="RmlC_Cupin_sf"/>
</dbReference>
<evidence type="ECO:0000313" key="4">
    <source>
        <dbReference type="Proteomes" id="UP000247078"/>
    </source>
</evidence>
<sequence>MKLVLLSGGSGKRLWPLSNDARSKQFLRVLQNDDMQMVSMVQRVWHQLELSGLGADSYIATGKSQIEMMQSQVDTEVPLIVEPERRDTFPAIALAATYLYSVKSVGLNEVVAILPVDPYVENHFFNVVQQLEGAINRSGAHIGLIGVKPTYPSSKYGYIIPSTSDQSHEELEILQVQRFQEKPTEEQAELLISNGALWNCGVFAFKLDYIINHLQEKGLPIQYDELLKQYVNLPEISFDYEVLEKEREIIVVPYEGYWKDLGTWNTLTEEMGSKQIGKGIVSSDCTNTHLINELDIPVVVLGVSDIVVATSPDGILVTDKSASPRIKETINFNTGPKYEERHWGWCKTLDVQQYEDGNQVTTKRLHVISGKNLSYCLSRSCQEVWTIVRGSAEFIHNGNRMSIKAGNVLHIPAMTMHGLKATTDVEFIVVQSGPLIIENDLVELYTDWEEIEQHCVKI</sequence>
<dbReference type="AlphaFoldDB" id="A0A855Y1P4"/>
<comment type="caution">
    <text evidence="3">The sequence shown here is derived from an EMBL/GenBank/DDBJ whole genome shotgun (WGS) entry which is preliminary data.</text>
</comment>
<feature type="domain" description="Mannose-6-phosphate isomerase type II C-terminal" evidence="2">
    <location>
        <begin position="341"/>
        <end position="444"/>
    </location>
</feature>
<dbReference type="SUPFAM" id="SSF53448">
    <property type="entry name" value="Nucleotide-diphospho-sugar transferases"/>
    <property type="match status" value="1"/>
</dbReference>
<accession>A0A855Y1P4</accession>
<dbReference type="PANTHER" id="PTHR46390">
    <property type="entry name" value="MANNOSE-1-PHOSPHATE GUANYLYLTRANSFERASE"/>
    <property type="match status" value="1"/>
</dbReference>
<dbReference type="InterPro" id="IPR051161">
    <property type="entry name" value="Mannose-6P_isomerase_type2"/>
</dbReference>
<evidence type="ECO:0000259" key="2">
    <source>
        <dbReference type="Pfam" id="PF01050"/>
    </source>
</evidence>
<dbReference type="Pfam" id="PF01050">
    <property type="entry name" value="MannoseP_isomer"/>
    <property type="match status" value="1"/>
</dbReference>
<feature type="domain" description="Nucleotidyl transferase" evidence="1">
    <location>
        <begin position="4"/>
        <end position="270"/>
    </location>
</feature>
<dbReference type="GO" id="GO:0004475">
    <property type="term" value="F:mannose-1-phosphate guanylyltransferase (GTP) activity"/>
    <property type="evidence" value="ECO:0007669"/>
    <property type="project" value="TreeGrafter"/>
</dbReference>
<dbReference type="PANTHER" id="PTHR46390:SF1">
    <property type="entry name" value="MANNOSE-1-PHOSPHATE GUANYLYLTRANSFERASE"/>
    <property type="match status" value="1"/>
</dbReference>